<gene>
    <name evidence="1" type="ORF">C6P46_002539</name>
</gene>
<dbReference type="Proteomes" id="UP000777482">
    <property type="component" value="Unassembled WGS sequence"/>
</dbReference>
<comment type="caution">
    <text evidence="1">The sequence shown here is derived from an EMBL/GenBank/DDBJ whole genome shotgun (WGS) entry which is preliminary data.</text>
</comment>
<evidence type="ECO:0000313" key="1">
    <source>
        <dbReference type="EMBL" id="KAG0667128.1"/>
    </source>
</evidence>
<dbReference type="EMBL" id="PUHQ01000002">
    <property type="protein sequence ID" value="KAG0667128.1"/>
    <property type="molecule type" value="Genomic_DNA"/>
</dbReference>
<protein>
    <submittedName>
        <fullName evidence="1">Uncharacterized protein</fullName>
    </submittedName>
</protein>
<keyword evidence="2" id="KW-1185">Reference proteome</keyword>
<proteinExistence type="predicted"/>
<sequence length="311" mass="35043">MLDRFPTELITLIVDVTSTSAWQRKALIDNLSSASVIPLLHSWPMATRKAVVTVLVGPKEQAGALECFGLVDYSRLVSVLPNVKYIFLQRVDEGSCCGEQLQPRSMWFELNTSNPFTKCLSLSLVETHWYFPHTLETPRFKLRRLRIELVLEGAGAITHGDWGPASDESTTFVNQLDAAQIDFCPTAQIDYSGVRDIGLFSKPVLFSFDPESFLPYLGPAIQGITYVHMRSQNIWQVDSLLEDLPNLKAIGYETSDPRVSIKDIESPDHPFAFARQQIKDRSIQLFAPGSEDDDFVDSGFLRFLEPRKPRS</sequence>
<dbReference type="AlphaFoldDB" id="A0A9P6W8N7"/>
<accession>A0A9P6W8N7</accession>
<evidence type="ECO:0000313" key="2">
    <source>
        <dbReference type="Proteomes" id="UP000777482"/>
    </source>
</evidence>
<reference evidence="1 2" key="1">
    <citation type="submission" date="2020-11" db="EMBL/GenBank/DDBJ databases">
        <title>Kefir isolates.</title>
        <authorList>
            <person name="Marcisauskas S."/>
            <person name="Kim Y."/>
            <person name="Blasche S."/>
        </authorList>
    </citation>
    <scope>NUCLEOTIDE SEQUENCE [LARGE SCALE GENOMIC DNA]</scope>
    <source>
        <strain evidence="1 2">KR</strain>
    </source>
</reference>
<name>A0A9P6W8N7_RHOMI</name>
<organism evidence="1 2">
    <name type="scientific">Rhodotorula mucilaginosa</name>
    <name type="common">Yeast</name>
    <name type="synonym">Rhodotorula rubra</name>
    <dbReference type="NCBI Taxonomy" id="5537"/>
    <lineage>
        <taxon>Eukaryota</taxon>
        <taxon>Fungi</taxon>
        <taxon>Dikarya</taxon>
        <taxon>Basidiomycota</taxon>
        <taxon>Pucciniomycotina</taxon>
        <taxon>Microbotryomycetes</taxon>
        <taxon>Sporidiobolales</taxon>
        <taxon>Sporidiobolaceae</taxon>
        <taxon>Rhodotorula</taxon>
    </lineage>
</organism>